<gene>
    <name evidence="1" type="ORF">KUCAC02_006019</name>
</gene>
<protein>
    <submittedName>
        <fullName evidence="1">Uncharacterized protein</fullName>
    </submittedName>
</protein>
<dbReference type="EMBL" id="CM043797">
    <property type="protein sequence ID" value="KAI4815893.1"/>
    <property type="molecule type" value="Genomic_DNA"/>
</dbReference>
<evidence type="ECO:0000313" key="1">
    <source>
        <dbReference type="EMBL" id="KAI4815893.1"/>
    </source>
</evidence>
<proteinExistence type="predicted"/>
<reference evidence="1" key="1">
    <citation type="submission" date="2022-05" db="EMBL/GenBank/DDBJ databases">
        <title>Chromosome-level genome of Chaenocephalus aceratus.</title>
        <authorList>
            <person name="Park H."/>
        </authorList>
    </citation>
    <scope>NUCLEOTIDE SEQUENCE</scope>
    <source>
        <strain evidence="1">KU_202001</strain>
    </source>
</reference>
<comment type="caution">
    <text evidence="1">The sequence shown here is derived from an EMBL/GenBank/DDBJ whole genome shotgun (WGS) entry which is preliminary data.</text>
</comment>
<organism evidence="1 2">
    <name type="scientific">Chaenocephalus aceratus</name>
    <name type="common">Blackfin icefish</name>
    <name type="synonym">Chaenichthys aceratus</name>
    <dbReference type="NCBI Taxonomy" id="36190"/>
    <lineage>
        <taxon>Eukaryota</taxon>
        <taxon>Metazoa</taxon>
        <taxon>Chordata</taxon>
        <taxon>Craniata</taxon>
        <taxon>Vertebrata</taxon>
        <taxon>Euteleostomi</taxon>
        <taxon>Actinopterygii</taxon>
        <taxon>Neopterygii</taxon>
        <taxon>Teleostei</taxon>
        <taxon>Neoteleostei</taxon>
        <taxon>Acanthomorphata</taxon>
        <taxon>Eupercaria</taxon>
        <taxon>Perciformes</taxon>
        <taxon>Notothenioidei</taxon>
        <taxon>Channichthyidae</taxon>
        <taxon>Chaenocephalus</taxon>
    </lineage>
</organism>
<name>A0ACB9WQ96_CHAAC</name>
<dbReference type="Proteomes" id="UP001057452">
    <property type="component" value="Chromosome 13"/>
</dbReference>
<accession>A0ACB9WQ96</accession>
<evidence type="ECO:0000313" key="2">
    <source>
        <dbReference type="Proteomes" id="UP001057452"/>
    </source>
</evidence>
<keyword evidence="2" id="KW-1185">Reference proteome</keyword>
<sequence length="679" mass="77914">MGDEVDDKIKDEEVQEKMGHEVVDKINGEEVQEKMGHEVEDKITYEEVQEKMGHEVEDKIKGEEVQEKIGHEVEDKIKGEEVQEKMGHEVEDKIKGEEVQEKMGHEVEDKIKGEEVQEKMGHEVVDKINNENVQENMGDAKITSVIKDTFDDKIKDEGLKENKENQEPQEEVNKQQWPRMTKKFLRDHCKQLKLYRTPHLNDTLYLHFKGFSTIENLEEYTGLKCLWLESNGLHRIQNLDAQTDLRCLFLHQNILEKLENLDPLVKLCTLNVSNNFISTIENLSCLPELSTLQIAHNKLKTAEDIEHLSHCCAISVLDLSHNLLQDPEILLVLEAMPELRVLDLMGNEVVRRIPNYRKTMIVRLKQLTFLDERPVFPKDRACAEAWAVGGLEGESKEREQWETRERRKMQDSFDAMAEIRDRALERKRLRELKEKGLTEGSTSPETSEHNETQAVTPSKEGLIESFVQDCLDVHEEFLQSESTQGSDEHLEEVEGLQREKLEEGDLERSVTEEKENPEQGNVIEQFGEKQPSPVEDVRRPHGPGPLVTELEDDEQLETIHLRLQRSLRIEDLPDLEDVDAEDYTAMLSSQKAYRPKIEVISGSSEEEEEEESTESDSDNSPSFGQDEMASFLKSGPSEVSNSSYALVYPGDGAIHSEPVLKVKPKQSPSPPRCLIEEVE</sequence>